<dbReference type="Proteomes" id="UP000248066">
    <property type="component" value="Unassembled WGS sequence"/>
</dbReference>
<dbReference type="InterPro" id="IPR055259">
    <property type="entry name" value="YkvP/CgeB_Glyco_trans-like"/>
</dbReference>
<comment type="caution">
    <text evidence="2">The sequence shown here is derived from an EMBL/GenBank/DDBJ whole genome shotgun (WGS) entry which is preliminary data.</text>
</comment>
<dbReference type="OrthoDB" id="110463at2"/>
<proteinExistence type="predicted"/>
<protein>
    <recommendedName>
        <fullName evidence="1">Spore protein YkvP/CgeB glycosyl transferase-like domain-containing protein</fullName>
    </recommendedName>
</protein>
<accession>A0A2W0HA16</accession>
<dbReference type="AlphaFoldDB" id="A0A2W0HA16"/>
<keyword evidence="3" id="KW-1185">Reference proteome</keyword>
<dbReference type="Pfam" id="PF13524">
    <property type="entry name" value="Glyco_trans_1_2"/>
    <property type="match status" value="1"/>
</dbReference>
<gene>
    <name evidence="2" type="ORF">CR205_03930</name>
</gene>
<name>A0A2W0HA16_9BACI</name>
<reference evidence="2 3" key="1">
    <citation type="submission" date="2017-10" db="EMBL/GenBank/DDBJ databases">
        <title>Bacillus sp. nov., a halophilic bacterium isolated from a Yangshapao Lake.</title>
        <authorList>
            <person name="Wang H."/>
        </authorList>
    </citation>
    <scope>NUCLEOTIDE SEQUENCE [LARGE SCALE GENOMIC DNA]</scope>
    <source>
        <strain evidence="2 3">YSP-3</strain>
    </source>
</reference>
<dbReference type="RefSeq" id="WP_110517150.1">
    <property type="nucleotide sequence ID" value="NZ_PDOF01000001.1"/>
</dbReference>
<evidence type="ECO:0000259" key="1">
    <source>
        <dbReference type="Pfam" id="PF13524"/>
    </source>
</evidence>
<organism evidence="2 3">
    <name type="scientific">Alteribacter lacisalsi</name>
    <dbReference type="NCBI Taxonomy" id="2045244"/>
    <lineage>
        <taxon>Bacteria</taxon>
        <taxon>Bacillati</taxon>
        <taxon>Bacillota</taxon>
        <taxon>Bacilli</taxon>
        <taxon>Bacillales</taxon>
        <taxon>Bacillaceae</taxon>
        <taxon>Alteribacter</taxon>
    </lineage>
</organism>
<feature type="domain" description="Spore protein YkvP/CgeB glycosyl transferase-like" evidence="1">
    <location>
        <begin position="162"/>
        <end position="316"/>
    </location>
</feature>
<evidence type="ECO:0000313" key="3">
    <source>
        <dbReference type="Proteomes" id="UP000248066"/>
    </source>
</evidence>
<dbReference type="EMBL" id="PDOF01000001">
    <property type="protein sequence ID" value="PYZ97751.1"/>
    <property type="molecule type" value="Genomic_DNA"/>
</dbReference>
<sequence>MKAACLVISETLSFPYSRESIDIILKDDDCPAFYMIGSDPPVTEIAKSLDKVSPNYILVLISGTGWDSFITDLYRTDIPLIAWFLDDPNTLDYNKRFIHYFHTLYSVEKNAVAIYKRLGHRRAAYLPHGADVNVFHPEQREHSVYQSDICVVGSACTKAAEIIRFLISQTDWRITTVGRGWNEKLTNCSISPRLKLINYWISPRFERYFYSSAKVVLTGFSEEAAIYNAASIPSASPPVELFRAAACGAFQITQRRRETANLFPSAKLSVHAGTKEECLALANLYLADNNKRLLMGEATLREINIEHTLRHRLRTITASP</sequence>
<evidence type="ECO:0000313" key="2">
    <source>
        <dbReference type="EMBL" id="PYZ97751.1"/>
    </source>
</evidence>